<gene>
    <name evidence="5" type="ORF">SAMN04487891_107130</name>
    <name evidence="6" type="ORF">SAMN05216293_1875</name>
</gene>
<evidence type="ECO:0000313" key="7">
    <source>
        <dbReference type="Proteomes" id="UP000184031"/>
    </source>
</evidence>
<evidence type="ECO:0000313" key="8">
    <source>
        <dbReference type="Proteomes" id="UP000198940"/>
    </source>
</evidence>
<dbReference type="Proteomes" id="UP000184031">
    <property type="component" value="Unassembled WGS sequence"/>
</dbReference>
<evidence type="ECO:0000256" key="3">
    <source>
        <dbReference type="ARBA" id="ARBA00022737"/>
    </source>
</evidence>
<dbReference type="InterPro" id="IPR001451">
    <property type="entry name" value="Hexapep"/>
</dbReference>
<evidence type="ECO:0000256" key="1">
    <source>
        <dbReference type="ARBA" id="ARBA00007274"/>
    </source>
</evidence>
<dbReference type="STRING" id="1055723.SAMN05216293_1875"/>
<accession>A0A1M6V356</accession>
<name>A0A1M6V356_9FLAO</name>
<dbReference type="Gene3D" id="2.160.10.10">
    <property type="entry name" value="Hexapeptide repeat proteins"/>
    <property type="match status" value="1"/>
</dbReference>
<dbReference type="InterPro" id="IPR011004">
    <property type="entry name" value="Trimer_LpxA-like_sf"/>
</dbReference>
<proteinExistence type="inferred from homology"/>
<dbReference type="Proteomes" id="UP000198940">
    <property type="component" value="Unassembled WGS sequence"/>
</dbReference>
<dbReference type="EMBL" id="FOKU01000007">
    <property type="protein sequence ID" value="SFC21076.1"/>
    <property type="molecule type" value="Genomic_DNA"/>
</dbReference>
<evidence type="ECO:0000313" key="5">
    <source>
        <dbReference type="EMBL" id="SFC21076.1"/>
    </source>
</evidence>
<keyword evidence="2 5" id="KW-0808">Transferase</keyword>
<dbReference type="PANTHER" id="PTHR43300">
    <property type="entry name" value="ACETYLTRANSFERASE"/>
    <property type="match status" value="1"/>
</dbReference>
<evidence type="ECO:0000313" key="6">
    <source>
        <dbReference type="EMBL" id="SHK75795.1"/>
    </source>
</evidence>
<dbReference type="EMBL" id="FRAT01000004">
    <property type="protein sequence ID" value="SHK75795.1"/>
    <property type="molecule type" value="Genomic_DNA"/>
</dbReference>
<dbReference type="AlphaFoldDB" id="A0A1M6V356"/>
<comment type="caution">
    <text evidence="6">The sequence shown here is derived from an EMBL/GenBank/DDBJ whole genome shotgun (WGS) entry which is preliminary data.</text>
</comment>
<dbReference type="PROSITE" id="PS00101">
    <property type="entry name" value="HEXAPEP_TRANSFERASES"/>
    <property type="match status" value="1"/>
</dbReference>
<dbReference type="OrthoDB" id="9814490at2"/>
<keyword evidence="8" id="KW-1185">Reference proteome</keyword>
<comment type="similarity">
    <text evidence="1">Belongs to the transferase hexapeptide repeat family.</text>
</comment>
<dbReference type="CDD" id="cd03349">
    <property type="entry name" value="LbH_XAT"/>
    <property type="match status" value="1"/>
</dbReference>
<sequence>MLFFIRNLIWRVLGVDFRQTLRIHDYVFLKNDPYTTMGHRTYENGAMVWRWTNSPITVGKYCSIANNVRFIADEGYHKSSQITSFPLAINLYKNAPISEHTIKIETLSEKQKSGITIGNDVWIGMNSIILPGVHIGDGVTIAANSIVTKDVPDYAVVGGNPAKVIKFKFNQEQIDALKKISWWNWDEKIIKEKINDFYMETENFIQKHQL</sequence>
<evidence type="ECO:0000256" key="2">
    <source>
        <dbReference type="ARBA" id="ARBA00022679"/>
    </source>
</evidence>
<dbReference type="PANTHER" id="PTHR43300:SF11">
    <property type="entry name" value="ACETYLTRANSFERASE RV3034C-RELATED"/>
    <property type="match status" value="1"/>
</dbReference>
<dbReference type="InterPro" id="IPR050179">
    <property type="entry name" value="Trans_hexapeptide_repeat"/>
</dbReference>
<reference evidence="6 7" key="1">
    <citation type="submission" date="2016-11" db="EMBL/GenBank/DDBJ databases">
        <authorList>
            <person name="Varghese N."/>
            <person name="Submissions S."/>
        </authorList>
    </citation>
    <scope>NUCLEOTIDE SEQUENCE [LARGE SCALE GENOMIC DNA]</scope>
    <source>
        <strain evidence="6 7">CGMCC 1.12174</strain>
        <strain evidence="5 8">DSM 26351</strain>
    </source>
</reference>
<dbReference type="SUPFAM" id="SSF51161">
    <property type="entry name" value="Trimeric LpxA-like enzymes"/>
    <property type="match status" value="1"/>
</dbReference>
<dbReference type="GO" id="GO:0016746">
    <property type="term" value="F:acyltransferase activity"/>
    <property type="evidence" value="ECO:0007669"/>
    <property type="project" value="UniProtKB-KW"/>
</dbReference>
<evidence type="ECO:0000256" key="4">
    <source>
        <dbReference type="ARBA" id="ARBA00023315"/>
    </source>
</evidence>
<dbReference type="InterPro" id="IPR018357">
    <property type="entry name" value="Hexapep_transf_CS"/>
</dbReference>
<keyword evidence="3" id="KW-0677">Repeat</keyword>
<dbReference type="RefSeq" id="WP_083569635.1">
    <property type="nucleotide sequence ID" value="NZ_FOKU01000007.1"/>
</dbReference>
<organism evidence="6 7">
    <name type="scientific">Flagellimonas taeanensis</name>
    <dbReference type="NCBI Taxonomy" id="1005926"/>
    <lineage>
        <taxon>Bacteria</taxon>
        <taxon>Pseudomonadati</taxon>
        <taxon>Bacteroidota</taxon>
        <taxon>Flavobacteriia</taxon>
        <taxon>Flavobacteriales</taxon>
        <taxon>Flavobacteriaceae</taxon>
        <taxon>Flagellimonas</taxon>
    </lineage>
</organism>
<keyword evidence="4" id="KW-0012">Acyltransferase</keyword>
<protein>
    <submittedName>
        <fullName evidence="5">Transferase hexapeptide (Six repeat-containing protein)</fullName>
    </submittedName>
    <submittedName>
        <fullName evidence="6">Virginiamycin A acetyltransferase</fullName>
    </submittedName>
</protein>
<dbReference type="Pfam" id="PF00132">
    <property type="entry name" value="Hexapep"/>
    <property type="match status" value="1"/>
</dbReference>